<dbReference type="InterPro" id="IPR032587">
    <property type="entry name" value="DUF4911"/>
</dbReference>
<evidence type="ECO:0008006" key="3">
    <source>
        <dbReference type="Google" id="ProtNLM"/>
    </source>
</evidence>
<dbReference type="RefSeq" id="WP_078718121.1">
    <property type="nucleotide sequence ID" value="NZ_FUYC01000020.1"/>
</dbReference>
<accession>A0A1T4XY28</accession>
<reference evidence="1 2" key="1">
    <citation type="submission" date="2017-02" db="EMBL/GenBank/DDBJ databases">
        <authorList>
            <person name="Peterson S.W."/>
        </authorList>
    </citation>
    <scope>NUCLEOTIDE SEQUENCE [LARGE SCALE GENOMIC DNA]</scope>
    <source>
        <strain evidence="1 2">DSM 16080</strain>
    </source>
</reference>
<dbReference type="STRING" id="1121449.SAMN02745704_02581"/>
<organism evidence="1 2">
    <name type="scientific">Paucidesulfovibrio gracilis DSM 16080</name>
    <dbReference type="NCBI Taxonomy" id="1121449"/>
    <lineage>
        <taxon>Bacteria</taxon>
        <taxon>Pseudomonadati</taxon>
        <taxon>Thermodesulfobacteriota</taxon>
        <taxon>Desulfovibrionia</taxon>
        <taxon>Desulfovibrionales</taxon>
        <taxon>Desulfovibrionaceae</taxon>
        <taxon>Paucidesulfovibrio</taxon>
    </lineage>
</organism>
<evidence type="ECO:0000313" key="1">
    <source>
        <dbReference type="EMBL" id="SKA94424.1"/>
    </source>
</evidence>
<dbReference type="OrthoDB" id="5472144at2"/>
<dbReference type="Pfam" id="PF16256">
    <property type="entry name" value="DUF4911"/>
    <property type="match status" value="1"/>
</dbReference>
<evidence type="ECO:0000313" key="2">
    <source>
        <dbReference type="Proteomes" id="UP000190027"/>
    </source>
</evidence>
<dbReference type="EMBL" id="FUYC01000020">
    <property type="protein sequence ID" value="SKA94424.1"/>
    <property type="molecule type" value="Genomic_DNA"/>
</dbReference>
<name>A0A1T4XY28_9BACT</name>
<protein>
    <recommendedName>
        <fullName evidence="3">DUF4911 domain-containing protein</fullName>
    </recommendedName>
</protein>
<dbReference type="AlphaFoldDB" id="A0A1T4XY28"/>
<proteinExistence type="predicted"/>
<sequence length="97" mass="11145">MTRSKSRGRRPRKGRVYPAPAHSARLYVRVRREHIGLFRFLLEAWDNLALFTVVDRLRGVLLLRFSPHQESEVRGFLAAAAEEMPLSVEYDPAGTQP</sequence>
<gene>
    <name evidence="1" type="ORF">SAMN02745704_02581</name>
</gene>
<dbReference type="Proteomes" id="UP000190027">
    <property type="component" value="Unassembled WGS sequence"/>
</dbReference>
<keyword evidence="2" id="KW-1185">Reference proteome</keyword>